<reference evidence="1" key="1">
    <citation type="journal article" date="2020" name="Stud. Mycol.">
        <title>101 Dothideomycetes genomes: a test case for predicting lifestyles and emergence of pathogens.</title>
        <authorList>
            <person name="Haridas S."/>
            <person name="Albert R."/>
            <person name="Binder M."/>
            <person name="Bloem J."/>
            <person name="Labutti K."/>
            <person name="Salamov A."/>
            <person name="Andreopoulos B."/>
            <person name="Baker S."/>
            <person name="Barry K."/>
            <person name="Bills G."/>
            <person name="Bluhm B."/>
            <person name="Cannon C."/>
            <person name="Castanera R."/>
            <person name="Culley D."/>
            <person name="Daum C."/>
            <person name="Ezra D."/>
            <person name="Gonzalez J."/>
            <person name="Henrissat B."/>
            <person name="Kuo A."/>
            <person name="Liang C."/>
            <person name="Lipzen A."/>
            <person name="Lutzoni F."/>
            <person name="Magnuson J."/>
            <person name="Mondo S."/>
            <person name="Nolan M."/>
            <person name="Ohm R."/>
            <person name="Pangilinan J."/>
            <person name="Park H.-J."/>
            <person name="Ramirez L."/>
            <person name="Alfaro M."/>
            <person name="Sun H."/>
            <person name="Tritt A."/>
            <person name="Yoshinaga Y."/>
            <person name="Zwiers L.-H."/>
            <person name="Turgeon B."/>
            <person name="Goodwin S."/>
            <person name="Spatafora J."/>
            <person name="Crous P."/>
            <person name="Grigoriev I."/>
        </authorList>
    </citation>
    <scope>NUCLEOTIDE SEQUENCE</scope>
    <source>
        <strain evidence="1">CBS 107.79</strain>
    </source>
</reference>
<dbReference type="Proteomes" id="UP000800036">
    <property type="component" value="Unassembled WGS sequence"/>
</dbReference>
<organism evidence="1 2">
    <name type="scientific">Bimuria novae-zelandiae CBS 107.79</name>
    <dbReference type="NCBI Taxonomy" id="1447943"/>
    <lineage>
        <taxon>Eukaryota</taxon>
        <taxon>Fungi</taxon>
        <taxon>Dikarya</taxon>
        <taxon>Ascomycota</taxon>
        <taxon>Pezizomycotina</taxon>
        <taxon>Dothideomycetes</taxon>
        <taxon>Pleosporomycetidae</taxon>
        <taxon>Pleosporales</taxon>
        <taxon>Massarineae</taxon>
        <taxon>Didymosphaeriaceae</taxon>
        <taxon>Bimuria</taxon>
    </lineage>
</organism>
<protein>
    <submittedName>
        <fullName evidence="1">Uncharacterized protein</fullName>
    </submittedName>
</protein>
<dbReference type="AlphaFoldDB" id="A0A6A5UXG8"/>
<evidence type="ECO:0000313" key="2">
    <source>
        <dbReference type="Proteomes" id="UP000800036"/>
    </source>
</evidence>
<keyword evidence="2" id="KW-1185">Reference proteome</keyword>
<sequence>MLYKSIGWGYEPSFLFQTLRGRSALACLVKSIVLRYDPGESIIETCATRQLPSTDSDDDHDIITTEVSNDRIFGLILQLLSQLATLTIEIRWGWEIPVDRLVAILGHSFASSRPDYNAKLCRVATFKNLKTLVFLPEEGEFPWSLCFLPGLKHIHLGRCFNLISAQGKYSALKNFLGRFPGLKSIDISIETEDLTPGDDESDYGDCAVLLHRLQNQHQTLDLLKINVHPNSNLNRDWFFKLILPVVLLLQIPRNSTCDWLAEFAYQRTKRHDFINLQEVGLMCHRNYGVGYEQIRYYPSRRAKLGLLLNQGVIINIDSMNRFLEWDDDNYDPMASIFYKSYRRSILAMKVIHKKDLGRLHGAYRAYLRS</sequence>
<name>A0A6A5UXG8_9PLEO</name>
<proteinExistence type="predicted"/>
<gene>
    <name evidence="1" type="ORF">BU23DRAFT_651674</name>
</gene>
<evidence type="ECO:0000313" key="1">
    <source>
        <dbReference type="EMBL" id="KAF1969843.1"/>
    </source>
</evidence>
<accession>A0A6A5UXG8</accession>
<dbReference type="EMBL" id="ML976705">
    <property type="protein sequence ID" value="KAF1969843.1"/>
    <property type="molecule type" value="Genomic_DNA"/>
</dbReference>